<dbReference type="PANTHER" id="PTHR37244">
    <property type="entry name" value="NADP-SPECIFIC GLUTAMATE DEHYDROGENASE"/>
    <property type="match status" value="1"/>
</dbReference>
<protein>
    <submittedName>
        <fullName evidence="1">Uncharacterized protein</fullName>
    </submittedName>
</protein>
<evidence type="ECO:0000313" key="2">
    <source>
        <dbReference type="Proteomes" id="UP000290289"/>
    </source>
</evidence>
<dbReference type="EMBL" id="RDQH01000340">
    <property type="protein sequence ID" value="RXH76581.1"/>
    <property type="molecule type" value="Genomic_DNA"/>
</dbReference>
<name>A0A498I540_MALDO</name>
<sequence length="121" mass="14153">MEHNRGQDGGDDWFKIWLFYVRVAPYVTGSVLDHLKLRHLRREIGILLEIDRTRVPTSDSASLMLRSDPVDKELSEVMYVSIDTVRVTGEVEFEVYENNDMVLCGSLKRWRVFGSMEMRKD</sequence>
<organism evidence="1 2">
    <name type="scientific">Malus domestica</name>
    <name type="common">Apple</name>
    <name type="synonym">Pyrus malus</name>
    <dbReference type="NCBI Taxonomy" id="3750"/>
    <lineage>
        <taxon>Eukaryota</taxon>
        <taxon>Viridiplantae</taxon>
        <taxon>Streptophyta</taxon>
        <taxon>Embryophyta</taxon>
        <taxon>Tracheophyta</taxon>
        <taxon>Spermatophyta</taxon>
        <taxon>Magnoliopsida</taxon>
        <taxon>eudicotyledons</taxon>
        <taxon>Gunneridae</taxon>
        <taxon>Pentapetalae</taxon>
        <taxon>rosids</taxon>
        <taxon>fabids</taxon>
        <taxon>Rosales</taxon>
        <taxon>Rosaceae</taxon>
        <taxon>Amygdaloideae</taxon>
        <taxon>Maleae</taxon>
        <taxon>Malus</taxon>
    </lineage>
</organism>
<keyword evidence="2" id="KW-1185">Reference proteome</keyword>
<dbReference type="STRING" id="3750.A0A498I540"/>
<evidence type="ECO:0000313" key="1">
    <source>
        <dbReference type="EMBL" id="RXH76581.1"/>
    </source>
</evidence>
<comment type="caution">
    <text evidence="1">The sequence shown here is derived from an EMBL/GenBank/DDBJ whole genome shotgun (WGS) entry which is preliminary data.</text>
</comment>
<reference evidence="1 2" key="1">
    <citation type="submission" date="2018-10" db="EMBL/GenBank/DDBJ databases">
        <title>A high-quality apple genome assembly.</title>
        <authorList>
            <person name="Hu J."/>
        </authorList>
    </citation>
    <scope>NUCLEOTIDE SEQUENCE [LARGE SCALE GENOMIC DNA]</scope>
    <source>
        <strain evidence="2">cv. HFTH1</strain>
        <tissue evidence="1">Young leaf</tissue>
    </source>
</reference>
<dbReference type="AlphaFoldDB" id="A0A498I540"/>
<dbReference type="Proteomes" id="UP000290289">
    <property type="component" value="Chromosome 14"/>
</dbReference>
<proteinExistence type="predicted"/>
<dbReference type="PANTHER" id="PTHR37244:SF1">
    <property type="entry name" value="NADP-SPECIFIC GLUTAMATE DEHYDROGENASE"/>
    <property type="match status" value="1"/>
</dbReference>
<accession>A0A498I540</accession>
<gene>
    <name evidence="1" type="ORF">DVH24_019469</name>
</gene>